<name>A0A445EEQ5_ARAHY</name>
<dbReference type="STRING" id="3818.A0A445EEQ5"/>
<evidence type="ECO:0000256" key="2">
    <source>
        <dbReference type="ARBA" id="ARBA00022741"/>
    </source>
</evidence>
<evidence type="ECO:0000313" key="4">
    <source>
        <dbReference type="EMBL" id="RYR73996.1"/>
    </source>
</evidence>
<dbReference type="EMBL" id="SDMP01000002">
    <property type="protein sequence ID" value="RYR73996.1"/>
    <property type="molecule type" value="Genomic_DNA"/>
</dbReference>
<dbReference type="InterPro" id="IPR027417">
    <property type="entry name" value="P-loop_NTPase"/>
</dbReference>
<protein>
    <recommendedName>
        <fullName evidence="6">Dephospho-CoA kinase</fullName>
    </recommendedName>
</protein>
<keyword evidence="5" id="KW-1185">Reference proteome</keyword>
<sequence length="110" mass="12868">MDKFTKPIIVVWIDLETQKKRLMERDKPNEEDAGHRINAQMPLDVKRNKVDIVIDNTRSLDDLNEQFQKVLIEVSKHLTWTQFWLSKNGALVILALLTSDVVLCIKELRI</sequence>
<comment type="caution">
    <text evidence="4">The sequence shown here is derived from an EMBL/GenBank/DDBJ whole genome shotgun (WGS) entry which is preliminary data.</text>
</comment>
<dbReference type="AlphaFoldDB" id="A0A445EEQ5"/>
<evidence type="ECO:0000256" key="1">
    <source>
        <dbReference type="ARBA" id="ARBA00004724"/>
    </source>
</evidence>
<evidence type="ECO:0008006" key="6">
    <source>
        <dbReference type="Google" id="ProtNLM"/>
    </source>
</evidence>
<dbReference type="Proteomes" id="UP000289738">
    <property type="component" value="Chromosome A02"/>
</dbReference>
<dbReference type="PANTHER" id="PTHR10695">
    <property type="entry name" value="DEPHOSPHO-COA KINASE-RELATED"/>
    <property type="match status" value="1"/>
</dbReference>
<gene>
    <name evidence="4" type="ORF">Ahy_A02g008596</name>
</gene>
<comment type="pathway">
    <text evidence="1">Cofactor biosynthesis; coenzyme A biosynthesis.</text>
</comment>
<dbReference type="PANTHER" id="PTHR10695:SF46">
    <property type="entry name" value="BIFUNCTIONAL COENZYME A SYNTHASE-RELATED"/>
    <property type="match status" value="1"/>
</dbReference>
<organism evidence="4 5">
    <name type="scientific">Arachis hypogaea</name>
    <name type="common">Peanut</name>
    <dbReference type="NCBI Taxonomy" id="3818"/>
    <lineage>
        <taxon>Eukaryota</taxon>
        <taxon>Viridiplantae</taxon>
        <taxon>Streptophyta</taxon>
        <taxon>Embryophyta</taxon>
        <taxon>Tracheophyta</taxon>
        <taxon>Spermatophyta</taxon>
        <taxon>Magnoliopsida</taxon>
        <taxon>eudicotyledons</taxon>
        <taxon>Gunneridae</taxon>
        <taxon>Pentapetalae</taxon>
        <taxon>rosids</taxon>
        <taxon>fabids</taxon>
        <taxon>Fabales</taxon>
        <taxon>Fabaceae</taxon>
        <taxon>Papilionoideae</taxon>
        <taxon>50 kb inversion clade</taxon>
        <taxon>dalbergioids sensu lato</taxon>
        <taxon>Dalbergieae</taxon>
        <taxon>Pterocarpus clade</taxon>
        <taxon>Arachis</taxon>
    </lineage>
</organism>
<dbReference type="Gene3D" id="3.40.50.300">
    <property type="entry name" value="P-loop containing nucleotide triphosphate hydrolases"/>
    <property type="match status" value="1"/>
</dbReference>
<dbReference type="GO" id="GO:0005524">
    <property type="term" value="F:ATP binding"/>
    <property type="evidence" value="ECO:0007669"/>
    <property type="project" value="UniProtKB-KW"/>
</dbReference>
<dbReference type="PROSITE" id="PS51219">
    <property type="entry name" value="DPCK"/>
    <property type="match status" value="1"/>
</dbReference>
<dbReference type="InterPro" id="IPR001977">
    <property type="entry name" value="Depp_CoAkinase"/>
</dbReference>
<proteinExistence type="predicted"/>
<dbReference type="SUPFAM" id="SSF52540">
    <property type="entry name" value="P-loop containing nucleoside triphosphate hydrolases"/>
    <property type="match status" value="1"/>
</dbReference>
<dbReference type="GO" id="GO:0004140">
    <property type="term" value="F:dephospho-CoA kinase activity"/>
    <property type="evidence" value="ECO:0007669"/>
    <property type="project" value="InterPro"/>
</dbReference>
<accession>A0A445EEQ5</accession>
<keyword evidence="3" id="KW-0067">ATP-binding</keyword>
<evidence type="ECO:0000256" key="3">
    <source>
        <dbReference type="ARBA" id="ARBA00022840"/>
    </source>
</evidence>
<keyword evidence="2" id="KW-0547">Nucleotide-binding</keyword>
<dbReference type="Pfam" id="PF01121">
    <property type="entry name" value="CoaE"/>
    <property type="match status" value="1"/>
</dbReference>
<reference evidence="4 5" key="1">
    <citation type="submission" date="2019-01" db="EMBL/GenBank/DDBJ databases">
        <title>Sequencing of cultivated peanut Arachis hypogaea provides insights into genome evolution and oil improvement.</title>
        <authorList>
            <person name="Chen X."/>
        </authorList>
    </citation>
    <scope>NUCLEOTIDE SEQUENCE [LARGE SCALE GENOMIC DNA]</scope>
    <source>
        <strain evidence="5">cv. Fuhuasheng</strain>
        <tissue evidence="4">Leaves</tissue>
    </source>
</reference>
<dbReference type="CDD" id="cd02022">
    <property type="entry name" value="DPCK"/>
    <property type="match status" value="1"/>
</dbReference>
<evidence type="ECO:0000313" key="5">
    <source>
        <dbReference type="Proteomes" id="UP000289738"/>
    </source>
</evidence>
<dbReference type="GO" id="GO:0015937">
    <property type="term" value="P:coenzyme A biosynthetic process"/>
    <property type="evidence" value="ECO:0007669"/>
    <property type="project" value="InterPro"/>
</dbReference>